<reference evidence="2" key="1">
    <citation type="submission" date="2020-02" db="EMBL/GenBank/DDBJ databases">
        <authorList>
            <person name="Meier V. D."/>
        </authorList>
    </citation>
    <scope>NUCLEOTIDE SEQUENCE</scope>
    <source>
        <strain evidence="2">AVDCRST_MAG01</strain>
    </source>
</reference>
<organism evidence="2">
    <name type="scientific">uncultured Rubrobacteraceae bacterium</name>
    <dbReference type="NCBI Taxonomy" id="349277"/>
    <lineage>
        <taxon>Bacteria</taxon>
        <taxon>Bacillati</taxon>
        <taxon>Actinomycetota</taxon>
        <taxon>Rubrobacteria</taxon>
        <taxon>Rubrobacterales</taxon>
        <taxon>Rubrobacteraceae</taxon>
        <taxon>environmental samples</taxon>
    </lineage>
</organism>
<dbReference type="AlphaFoldDB" id="A0A6J4QMW0"/>
<sequence>MGMRRTALLLASTVLAVLLASGVASAQALGEVDQENAATDGAAWALIDRDHVAKQSFVVGRDGFLDGVNLFVDYQRVSSDSQPNVTGYLRKSVALL</sequence>
<name>A0A6J4QMW0_9ACTN</name>
<evidence type="ECO:0000313" key="2">
    <source>
        <dbReference type="EMBL" id="CAA9448310.1"/>
    </source>
</evidence>
<gene>
    <name evidence="2" type="ORF">AVDCRST_MAG01-01-4304</name>
</gene>
<feature type="chain" id="PRO_5026988708" evidence="1">
    <location>
        <begin position="27"/>
        <end position="96"/>
    </location>
</feature>
<keyword evidence="1" id="KW-0732">Signal</keyword>
<evidence type="ECO:0000256" key="1">
    <source>
        <dbReference type="SAM" id="SignalP"/>
    </source>
</evidence>
<accession>A0A6J4QMW0</accession>
<feature type="signal peptide" evidence="1">
    <location>
        <begin position="1"/>
        <end position="26"/>
    </location>
</feature>
<proteinExistence type="predicted"/>
<dbReference type="EMBL" id="CADCUW010000559">
    <property type="protein sequence ID" value="CAA9448310.1"/>
    <property type="molecule type" value="Genomic_DNA"/>
</dbReference>
<protein>
    <submittedName>
        <fullName evidence="2">Uncharacterized protein</fullName>
    </submittedName>
</protein>